<feature type="transmembrane region" description="Helical" evidence="1">
    <location>
        <begin position="66"/>
        <end position="87"/>
    </location>
</feature>
<proteinExistence type="predicted"/>
<keyword evidence="1" id="KW-0812">Transmembrane</keyword>
<name>A0A1G1VQH8_9BACT</name>
<dbReference type="Proteomes" id="UP000177324">
    <property type="component" value="Unassembled WGS sequence"/>
</dbReference>
<gene>
    <name evidence="2" type="ORF">A2784_04010</name>
</gene>
<dbReference type="AlphaFoldDB" id="A0A1G1VQH8"/>
<evidence type="ECO:0000313" key="3">
    <source>
        <dbReference type="Proteomes" id="UP000177324"/>
    </source>
</evidence>
<keyword evidence="1" id="KW-0472">Membrane</keyword>
<accession>A0A1G1VQH8</accession>
<keyword evidence="1" id="KW-1133">Transmembrane helix</keyword>
<dbReference type="STRING" id="1797589.A2784_04010"/>
<sequence>MLVKPEAKAGWFYHFWLLGILAYLAVFATGNVQHDYYQIIAIPIISIFVAQGLAFLLKPPAEFSKLICNLAFIICNLFILAFGWYHVRDYFNINHPEIVAAGQAADKLLPPDAKVIAPYQGDTAFLYQTNRRGWPIGGDINTKINLGATHYVTTTFDDEAKTLVRQYQIIKQTNSFIIIDLTGQ</sequence>
<dbReference type="EMBL" id="MHCH01000017">
    <property type="protein sequence ID" value="OGY17633.1"/>
    <property type="molecule type" value="Genomic_DNA"/>
</dbReference>
<organism evidence="2 3">
    <name type="scientific">Candidatus Chisholmbacteria bacterium RIFCSPHIGHO2_01_FULL_48_12</name>
    <dbReference type="NCBI Taxonomy" id="1797589"/>
    <lineage>
        <taxon>Bacteria</taxon>
        <taxon>Candidatus Chisholmiibacteriota</taxon>
    </lineage>
</organism>
<protein>
    <submittedName>
        <fullName evidence="2">Uncharacterized protein</fullName>
    </submittedName>
</protein>
<evidence type="ECO:0000313" key="2">
    <source>
        <dbReference type="EMBL" id="OGY17633.1"/>
    </source>
</evidence>
<feature type="transmembrane region" description="Helical" evidence="1">
    <location>
        <begin position="12"/>
        <end position="30"/>
    </location>
</feature>
<evidence type="ECO:0000256" key="1">
    <source>
        <dbReference type="SAM" id="Phobius"/>
    </source>
</evidence>
<feature type="transmembrane region" description="Helical" evidence="1">
    <location>
        <begin position="36"/>
        <end position="57"/>
    </location>
</feature>
<reference evidence="2 3" key="1">
    <citation type="journal article" date="2016" name="Nat. Commun.">
        <title>Thousands of microbial genomes shed light on interconnected biogeochemical processes in an aquifer system.</title>
        <authorList>
            <person name="Anantharaman K."/>
            <person name="Brown C.T."/>
            <person name="Hug L.A."/>
            <person name="Sharon I."/>
            <person name="Castelle C.J."/>
            <person name="Probst A.J."/>
            <person name="Thomas B.C."/>
            <person name="Singh A."/>
            <person name="Wilkins M.J."/>
            <person name="Karaoz U."/>
            <person name="Brodie E.L."/>
            <person name="Williams K.H."/>
            <person name="Hubbard S.S."/>
            <person name="Banfield J.F."/>
        </authorList>
    </citation>
    <scope>NUCLEOTIDE SEQUENCE [LARGE SCALE GENOMIC DNA]</scope>
</reference>
<comment type="caution">
    <text evidence="2">The sequence shown here is derived from an EMBL/GenBank/DDBJ whole genome shotgun (WGS) entry which is preliminary data.</text>
</comment>